<protein>
    <submittedName>
        <fullName evidence="2">DUF805 domain-containing protein</fullName>
    </submittedName>
</protein>
<proteinExistence type="predicted"/>
<keyword evidence="1" id="KW-1133">Transmembrane helix</keyword>
<evidence type="ECO:0000313" key="3">
    <source>
        <dbReference type="Proteomes" id="UP001320603"/>
    </source>
</evidence>
<dbReference type="Proteomes" id="UP001320603">
    <property type="component" value="Chromosome"/>
</dbReference>
<dbReference type="InterPro" id="IPR008523">
    <property type="entry name" value="DUF805"/>
</dbReference>
<feature type="transmembrane region" description="Helical" evidence="1">
    <location>
        <begin position="116"/>
        <end position="133"/>
    </location>
</feature>
<keyword evidence="1" id="KW-0812">Transmembrane</keyword>
<name>A0ABZ2IQ97_9BACT</name>
<sequence>MTKLAQCTACKNFTHEGACKYYKYLDDSSCEQYELPLNNSKGMFTRIFSFKGRIRRSEYVLTYLLYMSFVYFANLIDFEDGNLFGLVLGFIWLLLVIPAVWICLAQGVKRCHDRGNSGWFQFIPFYIFWMFFADGVDGPNRYGTSPKKDYESQIYKP</sequence>
<evidence type="ECO:0000256" key="1">
    <source>
        <dbReference type="SAM" id="Phobius"/>
    </source>
</evidence>
<dbReference type="EMBL" id="CP146284">
    <property type="protein sequence ID" value="WWV67846.1"/>
    <property type="molecule type" value="Genomic_DNA"/>
</dbReference>
<dbReference type="RefSeq" id="WP_251968556.1">
    <property type="nucleotide sequence ID" value="NZ_CP146284.1"/>
</dbReference>
<organism evidence="2 3">
    <name type="scientific">Parabacteroides absconsus</name>
    <dbReference type="NCBI Taxonomy" id="2951805"/>
    <lineage>
        <taxon>Bacteria</taxon>
        <taxon>Pseudomonadati</taxon>
        <taxon>Bacteroidota</taxon>
        <taxon>Bacteroidia</taxon>
        <taxon>Bacteroidales</taxon>
        <taxon>Tannerellaceae</taxon>
        <taxon>Parabacteroides</taxon>
    </lineage>
</organism>
<reference evidence="2 3" key="1">
    <citation type="submission" date="2024-02" db="EMBL/GenBank/DDBJ databases">
        <title>Whole genome sequencing of Parabacteroides sp. AD58.</title>
        <authorList>
            <person name="Chaplin A.V."/>
            <person name="Pikina A.P."/>
            <person name="Sokolova S.R."/>
            <person name="Korostin D.O."/>
            <person name="Efimov B.A."/>
        </authorList>
    </citation>
    <scope>NUCLEOTIDE SEQUENCE [LARGE SCALE GENOMIC DNA]</scope>
    <source>
        <strain evidence="2 3">AD58</strain>
    </source>
</reference>
<dbReference type="PANTHER" id="PTHR34980:SF3">
    <property type="entry name" value="BLR8105 PROTEIN"/>
    <property type="match status" value="1"/>
</dbReference>
<evidence type="ECO:0000313" key="2">
    <source>
        <dbReference type="EMBL" id="WWV67846.1"/>
    </source>
</evidence>
<dbReference type="Pfam" id="PF05656">
    <property type="entry name" value="DUF805"/>
    <property type="match status" value="1"/>
</dbReference>
<keyword evidence="1" id="KW-0472">Membrane</keyword>
<accession>A0ABZ2IQ97</accession>
<feature type="transmembrane region" description="Helical" evidence="1">
    <location>
        <begin position="82"/>
        <end position="104"/>
    </location>
</feature>
<feature type="transmembrane region" description="Helical" evidence="1">
    <location>
        <begin position="59"/>
        <end position="76"/>
    </location>
</feature>
<dbReference type="PANTHER" id="PTHR34980">
    <property type="entry name" value="INNER MEMBRANE PROTEIN-RELATED-RELATED"/>
    <property type="match status" value="1"/>
</dbReference>
<gene>
    <name evidence="2" type="ORF">NEE14_007835</name>
</gene>
<keyword evidence="3" id="KW-1185">Reference proteome</keyword>